<evidence type="ECO:0000256" key="1">
    <source>
        <dbReference type="SAM" id="Coils"/>
    </source>
</evidence>
<dbReference type="InterPro" id="IPR002376">
    <property type="entry name" value="Formyl_transf_N"/>
</dbReference>
<dbReference type="SUPFAM" id="SSF50486">
    <property type="entry name" value="FMT C-terminal domain-like"/>
    <property type="match status" value="1"/>
</dbReference>
<evidence type="ECO:0000313" key="4">
    <source>
        <dbReference type="EMBL" id="OAV51896.1"/>
    </source>
</evidence>
<dbReference type="InterPro" id="IPR011034">
    <property type="entry name" value="Formyl_transferase-like_C_sf"/>
</dbReference>
<accession>A0A1B7LV30</accession>
<dbReference type="SUPFAM" id="SSF53328">
    <property type="entry name" value="Formyltransferase"/>
    <property type="match status" value="1"/>
</dbReference>
<keyword evidence="5" id="KW-1185">Reference proteome</keyword>
<dbReference type="AlphaFoldDB" id="A0A1B7LV30"/>
<dbReference type="InterPro" id="IPR005793">
    <property type="entry name" value="Formyl_trans_C"/>
</dbReference>
<feature type="domain" description="Formyl transferase N-terminal" evidence="2">
    <location>
        <begin position="59"/>
        <end position="166"/>
    </location>
</feature>
<feature type="domain" description="Formyl transferase C-terminal" evidence="3">
    <location>
        <begin position="203"/>
        <end position="284"/>
    </location>
</feature>
<reference evidence="4 5" key="1">
    <citation type="submission" date="2016-04" db="EMBL/GenBank/DDBJ databases">
        <title>First whole genome shotgun sequence of the bacterium Enteractinococcus sp. strain UASWS1574.</title>
        <authorList>
            <person name="Crovadore J."/>
            <person name="Chablais R."/>
            <person name="Lefort F."/>
        </authorList>
    </citation>
    <scope>NUCLEOTIDE SEQUENCE [LARGE SCALE GENOMIC DNA]</scope>
    <source>
        <strain evidence="4 5">UASWS1574</strain>
    </source>
</reference>
<dbReference type="RefSeq" id="WP_043055599.1">
    <property type="nucleotide sequence ID" value="NZ_LXEY01000113.1"/>
</dbReference>
<dbReference type="STRING" id="1837282.A6F49_01470"/>
<proteinExistence type="predicted"/>
<dbReference type="Gene3D" id="3.40.50.12230">
    <property type="match status" value="1"/>
</dbReference>
<dbReference type="Proteomes" id="UP000078292">
    <property type="component" value="Unassembled WGS sequence"/>
</dbReference>
<evidence type="ECO:0008006" key="6">
    <source>
        <dbReference type="Google" id="ProtNLM"/>
    </source>
</evidence>
<dbReference type="EMBL" id="LXEY01000113">
    <property type="protein sequence ID" value="OAV51896.1"/>
    <property type="molecule type" value="Genomic_DNA"/>
</dbReference>
<keyword evidence="1" id="KW-0175">Coiled coil</keyword>
<comment type="caution">
    <text evidence="4">The sequence shown here is derived from an EMBL/GenBank/DDBJ whole genome shotgun (WGS) entry which is preliminary data.</text>
</comment>
<evidence type="ECO:0000313" key="5">
    <source>
        <dbReference type="Proteomes" id="UP000078292"/>
    </source>
</evidence>
<feature type="coiled-coil region" evidence="1">
    <location>
        <begin position="300"/>
        <end position="334"/>
    </location>
</feature>
<dbReference type="PANTHER" id="PTHR11138:SF5">
    <property type="entry name" value="METHIONYL-TRNA FORMYLTRANSFERASE, MITOCHONDRIAL"/>
    <property type="match status" value="1"/>
</dbReference>
<dbReference type="Pfam" id="PF00551">
    <property type="entry name" value="Formyl_trans_N"/>
    <property type="match status" value="1"/>
</dbReference>
<dbReference type="GO" id="GO:0004479">
    <property type="term" value="F:methionyl-tRNA formyltransferase activity"/>
    <property type="evidence" value="ECO:0007669"/>
    <property type="project" value="TreeGrafter"/>
</dbReference>
<evidence type="ECO:0000259" key="3">
    <source>
        <dbReference type="Pfam" id="PF02911"/>
    </source>
</evidence>
<protein>
    <recommendedName>
        <fullName evidence="6">Methionyl-tRNA formyltransferase</fullName>
    </recommendedName>
</protein>
<dbReference type="GO" id="GO:0005829">
    <property type="term" value="C:cytosol"/>
    <property type="evidence" value="ECO:0007669"/>
    <property type="project" value="TreeGrafter"/>
</dbReference>
<dbReference type="Pfam" id="PF02911">
    <property type="entry name" value="Formyl_trans_C"/>
    <property type="match status" value="1"/>
</dbReference>
<sequence length="335" mass="36205">MGTQTIRAAVVGAVGSSAVAARHIAKSGIQLVGIAGHEPRQEESHLRSLAKELTVDYFGFERVNDKSVVDQLQAWDVDFLFVVGLSQLVSSEILSTAHRGCVGYHPTALPKGRGRAPVAWIALGQVPAASTLFEIAEHADSGGILEQVPFQVTEDMDAADVTAECLRTLAQAMDQLLPKLQRLDWSPVPQDDSLATFLGKRDPGDGLINWQLSAREVDALIRAAAPPHPGAYVYSKGERLRVLRSGGVVEEPKAAGVIGKVLRKIGEHYEVQCGDGVVRIGEIFNDLGEPVHLRDGTLLGTRVEDELHALKKKVQELEAIVSNLTAADNELRERQ</sequence>
<evidence type="ECO:0000259" key="2">
    <source>
        <dbReference type="Pfam" id="PF00551"/>
    </source>
</evidence>
<organism evidence="4 5">
    <name type="scientific">Enteractinococcus helveticum</name>
    <dbReference type="NCBI Taxonomy" id="1837282"/>
    <lineage>
        <taxon>Bacteria</taxon>
        <taxon>Bacillati</taxon>
        <taxon>Actinomycetota</taxon>
        <taxon>Actinomycetes</taxon>
        <taxon>Micrococcales</taxon>
        <taxon>Micrococcaceae</taxon>
    </lineage>
</organism>
<dbReference type="OrthoDB" id="9802815at2"/>
<gene>
    <name evidence="4" type="ORF">A6F49_01470</name>
</gene>
<dbReference type="PANTHER" id="PTHR11138">
    <property type="entry name" value="METHIONYL-TRNA FORMYLTRANSFERASE"/>
    <property type="match status" value="1"/>
</dbReference>
<dbReference type="InterPro" id="IPR036477">
    <property type="entry name" value="Formyl_transf_N_sf"/>
</dbReference>
<name>A0A1B7LV30_9MICC</name>